<comment type="caution">
    <text evidence="1">The sequence shown here is derived from an EMBL/GenBank/DDBJ whole genome shotgun (WGS) entry which is preliminary data.</text>
</comment>
<dbReference type="Gene3D" id="3.10.450.50">
    <property type="match status" value="1"/>
</dbReference>
<sequence>MSTTPASGEPDAAGSRDEDLIRCAVAKLNAGDVEGYLAGFFPDAPRWVSGLDRPLTISDIRANLAQLNEAFDRLHLGEDLLFGARGFVCARWTLRGVHVGEYGGIAATHRDIAVESCEIYALAGAKVVESWVYSDMTSLFDQIAQRP</sequence>
<accession>A0ABT3SIS0</accession>
<dbReference type="RefSeq" id="WP_265998814.1">
    <property type="nucleotide sequence ID" value="NZ_JAPJDN010000020.1"/>
</dbReference>
<dbReference type="EMBL" id="JAPJDO010000020">
    <property type="protein sequence ID" value="MCX2939043.1"/>
    <property type="molecule type" value="Genomic_DNA"/>
</dbReference>
<keyword evidence="2" id="KW-1185">Reference proteome</keyword>
<evidence type="ECO:0000313" key="2">
    <source>
        <dbReference type="Proteomes" id="UP001300745"/>
    </source>
</evidence>
<dbReference type="SUPFAM" id="SSF54427">
    <property type="entry name" value="NTF2-like"/>
    <property type="match status" value="1"/>
</dbReference>
<name>A0ABT3SIS0_9MYCO</name>
<gene>
    <name evidence="1" type="ORF">ORI27_20305</name>
</gene>
<proteinExistence type="predicted"/>
<reference evidence="1 2" key="1">
    <citation type="submission" date="2022-11" db="EMBL/GenBank/DDBJ databases">
        <title>Mycobacterium sp. nov.</title>
        <authorList>
            <person name="Papic B."/>
            <person name="Spicic S."/>
            <person name="Duvnjak S."/>
        </authorList>
    </citation>
    <scope>NUCLEOTIDE SEQUENCE [LARGE SCALE GENOMIC DNA]</scope>
    <source>
        <strain evidence="1 2">CVI_P4</strain>
    </source>
</reference>
<dbReference type="Proteomes" id="UP001300745">
    <property type="component" value="Unassembled WGS sequence"/>
</dbReference>
<dbReference type="Pfam" id="PF07366">
    <property type="entry name" value="SnoaL"/>
    <property type="match status" value="1"/>
</dbReference>
<evidence type="ECO:0000313" key="1">
    <source>
        <dbReference type="EMBL" id="MCX2939043.1"/>
    </source>
</evidence>
<protein>
    <submittedName>
        <fullName evidence="1">Ester cyclase</fullName>
    </submittedName>
</protein>
<organism evidence="1 2">
    <name type="scientific">Mycobacterium pinniadriaticum</name>
    <dbReference type="NCBI Taxonomy" id="2994102"/>
    <lineage>
        <taxon>Bacteria</taxon>
        <taxon>Bacillati</taxon>
        <taxon>Actinomycetota</taxon>
        <taxon>Actinomycetes</taxon>
        <taxon>Mycobacteriales</taxon>
        <taxon>Mycobacteriaceae</taxon>
        <taxon>Mycobacterium</taxon>
    </lineage>
</organism>
<dbReference type="InterPro" id="IPR009959">
    <property type="entry name" value="Cyclase_SnoaL-like"/>
</dbReference>
<dbReference type="InterPro" id="IPR032710">
    <property type="entry name" value="NTF2-like_dom_sf"/>
</dbReference>